<proteinExistence type="inferred from homology"/>
<evidence type="ECO:0000256" key="3">
    <source>
        <dbReference type="ARBA" id="ARBA00012784"/>
    </source>
</evidence>
<dbReference type="GO" id="GO:0043103">
    <property type="term" value="P:hypoxanthine salvage"/>
    <property type="evidence" value="ECO:0007669"/>
    <property type="project" value="TreeGrafter"/>
</dbReference>
<dbReference type="PANTHER" id="PTHR11409">
    <property type="entry name" value="ADENOSINE DEAMINASE"/>
    <property type="match status" value="1"/>
</dbReference>
<keyword evidence="6" id="KW-0862">Zinc</keyword>
<dbReference type="GO" id="GO:0006154">
    <property type="term" value="P:adenosine catabolic process"/>
    <property type="evidence" value="ECO:0007669"/>
    <property type="project" value="TreeGrafter"/>
</dbReference>
<dbReference type="RefSeq" id="WP_013768615.1">
    <property type="nucleotide sequence ID" value="NC_015510.1"/>
</dbReference>
<dbReference type="KEGG" id="hhy:Halhy_6274"/>
<dbReference type="STRING" id="760192.Halhy_6274"/>
<keyword evidence="5" id="KW-0378">Hydrolase</keyword>
<evidence type="ECO:0000256" key="6">
    <source>
        <dbReference type="ARBA" id="ARBA00022833"/>
    </source>
</evidence>
<organism evidence="9 10">
    <name type="scientific">Haliscomenobacter hydrossis (strain ATCC 27775 / DSM 1100 / LMG 10767 / O)</name>
    <dbReference type="NCBI Taxonomy" id="760192"/>
    <lineage>
        <taxon>Bacteria</taxon>
        <taxon>Pseudomonadati</taxon>
        <taxon>Bacteroidota</taxon>
        <taxon>Saprospiria</taxon>
        <taxon>Saprospirales</taxon>
        <taxon>Haliscomenobacteraceae</taxon>
        <taxon>Haliscomenobacter</taxon>
    </lineage>
</organism>
<dbReference type="EMBL" id="CP002691">
    <property type="protein sequence ID" value="AEE54094.1"/>
    <property type="molecule type" value="Genomic_DNA"/>
</dbReference>
<dbReference type="EC" id="3.5.4.4" evidence="3"/>
<feature type="domain" description="Adenosine deaminase" evidence="8">
    <location>
        <begin position="266"/>
        <end position="469"/>
    </location>
</feature>
<comment type="similarity">
    <text evidence="2">Belongs to the metallo-dependent hydrolases superfamily. Adenosine and AMP deaminases family.</text>
</comment>
<dbReference type="PANTHER" id="PTHR11409:SF43">
    <property type="entry name" value="ADENOSINE DEAMINASE"/>
    <property type="match status" value="1"/>
</dbReference>
<dbReference type="GO" id="GO:0046872">
    <property type="term" value="F:metal ion binding"/>
    <property type="evidence" value="ECO:0007669"/>
    <property type="project" value="UniProtKB-KW"/>
</dbReference>
<comment type="cofactor">
    <cofactor evidence="1">
        <name>Zn(2+)</name>
        <dbReference type="ChEBI" id="CHEBI:29105"/>
    </cofactor>
</comment>
<evidence type="ECO:0000259" key="8">
    <source>
        <dbReference type="Pfam" id="PF00962"/>
    </source>
</evidence>
<evidence type="ECO:0000256" key="7">
    <source>
        <dbReference type="SAM" id="SignalP"/>
    </source>
</evidence>
<dbReference type="Gene3D" id="3.20.20.140">
    <property type="entry name" value="Metal-dependent hydrolases"/>
    <property type="match status" value="1"/>
</dbReference>
<dbReference type="SUPFAM" id="SSF51556">
    <property type="entry name" value="Metallo-dependent hydrolases"/>
    <property type="match status" value="1"/>
</dbReference>
<evidence type="ECO:0000313" key="9">
    <source>
        <dbReference type="EMBL" id="AEE54094.1"/>
    </source>
</evidence>
<evidence type="ECO:0000256" key="4">
    <source>
        <dbReference type="ARBA" id="ARBA00022723"/>
    </source>
</evidence>
<dbReference type="OrthoDB" id="105475at2"/>
<evidence type="ECO:0000256" key="5">
    <source>
        <dbReference type="ARBA" id="ARBA00022801"/>
    </source>
</evidence>
<dbReference type="AlphaFoldDB" id="F4L676"/>
<keyword evidence="7" id="KW-0732">Signal</keyword>
<keyword evidence="10" id="KW-1185">Reference proteome</keyword>
<dbReference type="Pfam" id="PF00962">
    <property type="entry name" value="A_deaminase"/>
    <property type="match status" value="1"/>
</dbReference>
<feature type="chain" id="PRO_5003310720" description="adenosine deaminase" evidence="7">
    <location>
        <begin position="21"/>
        <end position="487"/>
    </location>
</feature>
<feature type="signal peptide" evidence="7">
    <location>
        <begin position="1"/>
        <end position="20"/>
    </location>
</feature>
<reference key="2">
    <citation type="submission" date="2011-04" db="EMBL/GenBank/DDBJ databases">
        <title>Complete sequence of chromosome of Haliscomenobacter hydrossis DSM 1100.</title>
        <authorList>
            <consortium name="US DOE Joint Genome Institute (JGI-PGF)"/>
            <person name="Lucas S."/>
            <person name="Han J."/>
            <person name="Lapidus A."/>
            <person name="Bruce D."/>
            <person name="Goodwin L."/>
            <person name="Pitluck S."/>
            <person name="Peters L."/>
            <person name="Kyrpides N."/>
            <person name="Mavromatis K."/>
            <person name="Ivanova N."/>
            <person name="Ovchinnikova G."/>
            <person name="Pagani I."/>
            <person name="Daligault H."/>
            <person name="Detter J.C."/>
            <person name="Han C."/>
            <person name="Land M."/>
            <person name="Hauser L."/>
            <person name="Markowitz V."/>
            <person name="Cheng J.-F."/>
            <person name="Hugenholtz P."/>
            <person name="Woyke T."/>
            <person name="Wu D."/>
            <person name="Verbarg S."/>
            <person name="Frueling A."/>
            <person name="Brambilla E."/>
            <person name="Klenk H.-P."/>
            <person name="Eisen J.A."/>
        </authorList>
    </citation>
    <scope>NUCLEOTIDE SEQUENCE</scope>
    <source>
        <strain>DSM 1100</strain>
    </source>
</reference>
<evidence type="ECO:0000313" key="10">
    <source>
        <dbReference type="Proteomes" id="UP000008461"/>
    </source>
</evidence>
<reference evidence="9 10" key="1">
    <citation type="journal article" date="2011" name="Stand. Genomic Sci.">
        <title>Complete genome sequence of Haliscomenobacter hydrossis type strain (O).</title>
        <authorList>
            <consortium name="US DOE Joint Genome Institute (JGI-PGF)"/>
            <person name="Daligault H."/>
            <person name="Lapidus A."/>
            <person name="Zeytun A."/>
            <person name="Nolan M."/>
            <person name="Lucas S."/>
            <person name="Del Rio T.G."/>
            <person name="Tice H."/>
            <person name="Cheng J.F."/>
            <person name="Tapia R."/>
            <person name="Han C."/>
            <person name="Goodwin L."/>
            <person name="Pitluck S."/>
            <person name="Liolios K."/>
            <person name="Pagani I."/>
            <person name="Ivanova N."/>
            <person name="Huntemann M."/>
            <person name="Mavromatis K."/>
            <person name="Mikhailova N."/>
            <person name="Pati A."/>
            <person name="Chen A."/>
            <person name="Palaniappan K."/>
            <person name="Land M."/>
            <person name="Hauser L."/>
            <person name="Brambilla E.M."/>
            <person name="Rohde M."/>
            <person name="Verbarg S."/>
            <person name="Goker M."/>
            <person name="Bristow J."/>
            <person name="Eisen J.A."/>
            <person name="Markowitz V."/>
            <person name="Hugenholtz P."/>
            <person name="Kyrpides N.C."/>
            <person name="Klenk H.P."/>
            <person name="Woyke T."/>
        </authorList>
    </citation>
    <scope>NUCLEOTIDE SEQUENCE [LARGE SCALE GENOMIC DNA]</scope>
    <source>
        <strain evidence="10">ATCC 27775 / DSM 1100 / LMG 10767 / O</strain>
    </source>
</reference>
<evidence type="ECO:0000256" key="2">
    <source>
        <dbReference type="ARBA" id="ARBA00006676"/>
    </source>
</evidence>
<protein>
    <recommendedName>
        <fullName evidence="3">adenosine deaminase</fullName>
        <ecNumber evidence="3">3.5.4.4</ecNumber>
    </recommendedName>
</protein>
<evidence type="ECO:0000256" key="1">
    <source>
        <dbReference type="ARBA" id="ARBA00001947"/>
    </source>
</evidence>
<dbReference type="GO" id="GO:0046103">
    <property type="term" value="P:inosine biosynthetic process"/>
    <property type="evidence" value="ECO:0007669"/>
    <property type="project" value="TreeGrafter"/>
</dbReference>
<gene>
    <name evidence="9" type="ordered locus">Halhy_6274</name>
</gene>
<dbReference type="HOGENOM" id="CLU_573569_0_0_10"/>
<dbReference type="InterPro" id="IPR006330">
    <property type="entry name" value="Ado/ade_deaminase"/>
</dbReference>
<dbReference type="GO" id="GO:0004000">
    <property type="term" value="F:adenosine deaminase activity"/>
    <property type="evidence" value="ECO:0007669"/>
    <property type="project" value="UniProtKB-ARBA"/>
</dbReference>
<dbReference type="Proteomes" id="UP000008461">
    <property type="component" value="Chromosome"/>
</dbReference>
<dbReference type="InterPro" id="IPR001365">
    <property type="entry name" value="A_deaminase_dom"/>
</dbReference>
<dbReference type="GO" id="GO:0005829">
    <property type="term" value="C:cytosol"/>
    <property type="evidence" value="ECO:0007669"/>
    <property type="project" value="TreeGrafter"/>
</dbReference>
<keyword evidence="4" id="KW-0479">Metal-binding</keyword>
<dbReference type="InterPro" id="IPR032466">
    <property type="entry name" value="Metal_Hydrolase"/>
</dbReference>
<name>F4L676_HALH1</name>
<dbReference type="eggNOG" id="COG1816">
    <property type="taxonomic scope" value="Bacteria"/>
</dbReference>
<accession>F4L676</accession>
<sequence length="487" mass="56115">MFPSRFLFLLFCLGLSTLNAQITPEKYVADYLNSIRDNRALLTAFFQQMPKGGDLHHHYAGSVYAETFFDFVVNADYWVDTRTLELYDKLESLQVPGGDIKKFSTIKAAGGLEELRYQLLRYWSIKDYNFIDIASDKHFFDAFAHFDLASKGVQTEGILEIKQRAKAENVQYIETMYKSVKHGLNLDDLKPFSGKIDAFQTQRIADSLMVVFDSIYQKLLAKGIETRVLEHNANIEKTHRELKLDDANFTMRFQNSVNRVLSDQLTLFSNMVAAFISADRSDLMVGVNIVAPEDNPVSMRNYWLHMQMFKWCKKQFPKVKFSMHAGELTLGLVKPEDLNWHINAAVREAGAYRIGHGVDIAHEAQVYDLLKLMRTQQVAVEINLSSNEFILNIKDDRHPILLYRSAKVPMVISTDDAGILRTNLTEQFVLLANRYKSISYVEIKQFIFNSIKFSFIEDEQLKLRLLNGLQQQIAAFEQKLLLLQVKR</sequence>